<dbReference type="Proteomes" id="UP000190285">
    <property type="component" value="Unassembled WGS sequence"/>
</dbReference>
<sequence>MMKKVLLFFLILITLIINKNMIFAVEDAGQSIGEEKRVELKKDVNSLLNKRSNLWNQLFSPKSNLVDINKELKEIVEEPLLTYDMEAFSEIKNKHTSMERILKVDVLDISNIRINEKEIIIDIKVEWLMEGFEENYKEKLDYRMNLIKKDEKWKICDYKVI</sequence>
<accession>A0A1T5KJW2</accession>
<dbReference type="STRING" id="36842.SAMN02194393_01894"/>
<proteinExistence type="predicted"/>
<evidence type="ECO:0000313" key="1">
    <source>
        <dbReference type="EMBL" id="SKC64044.1"/>
    </source>
</evidence>
<dbReference type="AlphaFoldDB" id="A0A1T5KJW2"/>
<organism evidence="1 2">
    <name type="scientific">Maledivibacter halophilus</name>
    <dbReference type="NCBI Taxonomy" id="36842"/>
    <lineage>
        <taxon>Bacteria</taxon>
        <taxon>Bacillati</taxon>
        <taxon>Bacillota</taxon>
        <taxon>Clostridia</taxon>
        <taxon>Peptostreptococcales</taxon>
        <taxon>Caminicellaceae</taxon>
        <taxon>Maledivibacter</taxon>
    </lineage>
</organism>
<name>A0A1T5KJW2_9FIRM</name>
<dbReference type="EMBL" id="FUZT01000004">
    <property type="protein sequence ID" value="SKC64044.1"/>
    <property type="molecule type" value="Genomic_DNA"/>
</dbReference>
<reference evidence="1 2" key="1">
    <citation type="submission" date="2017-02" db="EMBL/GenBank/DDBJ databases">
        <authorList>
            <person name="Peterson S.W."/>
        </authorList>
    </citation>
    <scope>NUCLEOTIDE SEQUENCE [LARGE SCALE GENOMIC DNA]</scope>
    <source>
        <strain evidence="1 2">M1</strain>
    </source>
</reference>
<evidence type="ECO:0000313" key="2">
    <source>
        <dbReference type="Proteomes" id="UP000190285"/>
    </source>
</evidence>
<protein>
    <submittedName>
        <fullName evidence="1">Uncharacterized protein</fullName>
    </submittedName>
</protein>
<gene>
    <name evidence="1" type="ORF">SAMN02194393_01894</name>
</gene>
<keyword evidence="2" id="KW-1185">Reference proteome</keyword>